<dbReference type="PROSITE" id="PS50802">
    <property type="entry name" value="OTU"/>
    <property type="match status" value="1"/>
</dbReference>
<feature type="compositionally biased region" description="Basic and acidic residues" evidence="1">
    <location>
        <begin position="679"/>
        <end position="688"/>
    </location>
</feature>
<dbReference type="RefSeq" id="YP_009667007.1">
    <property type="nucleotide sequence ID" value="NC_043661.1"/>
</dbReference>
<dbReference type="Proteomes" id="UP000297145">
    <property type="component" value="Genome"/>
</dbReference>
<name>A0A0K1LZG6_9VIRU</name>
<accession>A0A0K1LZG6</accession>
<organism evidence="3 4">
    <name type="scientific">Brassica campestris chrysovirus 1</name>
    <dbReference type="NCBI Taxonomy" id="1692191"/>
    <lineage>
        <taxon>Viruses</taxon>
        <taxon>Riboviria</taxon>
        <taxon>Orthornavirae</taxon>
        <taxon>Duplornaviricota</taxon>
        <taxon>Chrymotiviricetes</taxon>
        <taxon>Ghabrivirales</taxon>
        <taxon>Alphatotivirineae</taxon>
        <taxon>Chrysoviridae</taxon>
        <taxon>Alphachrysovirus</taxon>
        <taxon>Alphachrysovirus brassicae</taxon>
    </lineage>
</organism>
<dbReference type="EMBL" id="KP782029">
    <property type="protein sequence ID" value="AKU48195.1"/>
    <property type="molecule type" value="Genomic_RNA"/>
</dbReference>
<evidence type="ECO:0000313" key="3">
    <source>
        <dbReference type="EMBL" id="AKU48195.1"/>
    </source>
</evidence>
<evidence type="ECO:0000259" key="2">
    <source>
        <dbReference type="PROSITE" id="PS50802"/>
    </source>
</evidence>
<dbReference type="GO" id="GO:0006508">
    <property type="term" value="P:proteolysis"/>
    <property type="evidence" value="ECO:0007669"/>
    <property type="project" value="UniProtKB-KW"/>
</dbReference>
<dbReference type="KEGG" id="vg:40527356"/>
<keyword evidence="3" id="KW-0378">Hydrolase</keyword>
<dbReference type="InterPro" id="IPR003323">
    <property type="entry name" value="OTU_dom"/>
</dbReference>
<evidence type="ECO:0000313" key="4">
    <source>
        <dbReference type="Proteomes" id="UP000297145"/>
    </source>
</evidence>
<feature type="region of interest" description="Disordered" evidence="1">
    <location>
        <begin position="667"/>
        <end position="756"/>
    </location>
</feature>
<feature type="compositionally biased region" description="Gly residues" evidence="1">
    <location>
        <begin position="723"/>
        <end position="733"/>
    </location>
</feature>
<protein>
    <submittedName>
        <fullName evidence="3">Putative viral protease</fullName>
    </submittedName>
</protein>
<dbReference type="GO" id="GO:0008233">
    <property type="term" value="F:peptidase activity"/>
    <property type="evidence" value="ECO:0007669"/>
    <property type="project" value="UniProtKB-KW"/>
</dbReference>
<evidence type="ECO:0000256" key="1">
    <source>
        <dbReference type="SAM" id="MobiDB-lite"/>
    </source>
</evidence>
<dbReference type="GeneID" id="40527356"/>
<sequence>MENTSAVIGFLKGVPEFMQHEEEYRRAVASTRNGELQPVDMGVWEKACIGIGEHNLLRALPFAEKFTLPGMNELLRINSQSLSKQKDKDLAGKGTLTHSCVYEETYIMNDPVELVPAYRVVNNANRPGMPIPDNHPMYAQFMAGVTGLASTFLNSIALSFLGEKLVLRHDMRHILLKGYLMLMSYNLASVSQVKKLRRNSNRMTLHANIDPEVKMLLMTMNRVVVDADALTNDELWLFNEMCGPYPSREWGHPTIYSNIKMEADDVVFFSRREASEIPCDRGFGSPERMWNDLVNIAIKFSALDDLRCVVQATRGIPGMMRTVNQWSGKLQFHVEYPLSYSLCLAVNSKCPDGVFSTRHSNYFATSKCLVADLLLTKMMEMSMFNIIEESGALGHVGCPTGGPVADTFFNATLRSYGLSDNLEKVNFLLQEWRGIRGCGSDVMFGSKLRNTVARMAAAIKGGDSSFLRPQLLFSIPVSECKNTTWGIIRGWRFQGSEILDTPDNRVKQNQITKGYTWVMGVGKDVPRLGMNALGSLLLEKFSLEEVKFMQCANGNYEISLVRHVIEGELGARTDEFELGARSFYHSNFPGTRCTIIYDKAGVSRIVSDPDLGEEVIGSTLDVHRQDGGDVDKDIRVNVASFGGSNSQVQIRNGLDNERIVDLVGSGPRRRGEATFQDRQVIRTQERRGNPVANALGGVNPSTVQNKEADAPPTGDGFRREAGTGRGRGNGSRGRGGRSSHTLGDHFPPLPRSNGYQPRIQFVNRNASTLNGARMSSSAGVAPDSCVATAGEPVVRSAAPASDAAASTVSMVPRGEVPLSTRPRMRMVGGKVVGVEATRCTGENITLCEREQTELAPEGTLSGYLLQTVGDGRCGIHAIVQDFRVRGMIREEDMNEKFEAILDRMQDPTWQCMTDLGAYLNAMGMGLVVMEDQSKTMHRFGTDEAEHIVYLFNKGGHYQTFIPNPDGPDIMDGWKYTEGRATPRDMNEMWPLIQGAFTNARIQRENLRRMGHDVPESPSYRR</sequence>
<feature type="domain" description="OTU" evidence="2">
    <location>
        <begin position="862"/>
        <end position="963"/>
    </location>
</feature>
<reference evidence="3 4" key="1">
    <citation type="journal article" date="2017" name="Arch. Virol.">
        <title>The genome sequence of Brassica campestris chrysovirus 1, a novel putative plant-infecting tripartite chrysovirus.</title>
        <authorList>
            <person name="Zhang J."/>
            <person name="Zhao Z."/>
            <person name="Hu R."/>
            <person name="Guo L."/>
            <person name="Zheng L."/>
            <person name="Du Z."/>
            <person name="Wu Z."/>
            <person name="Fang S."/>
            <person name="Zhang S."/>
            <person name="Liu Y."/>
        </authorList>
    </citation>
    <scope>NUCLEOTIDE SEQUENCE [LARGE SCALE GENOMIC DNA]</scope>
    <source>
        <strain evidence="3">Hubei</strain>
    </source>
</reference>
<keyword evidence="3" id="KW-0645">Protease</keyword>
<keyword evidence="4" id="KW-1185">Reference proteome</keyword>
<proteinExistence type="predicted"/>